<proteinExistence type="inferred from homology"/>
<dbReference type="GO" id="GO:0003723">
    <property type="term" value="F:RNA binding"/>
    <property type="evidence" value="ECO:0007669"/>
    <property type="project" value="InterPro"/>
</dbReference>
<feature type="domain" description="Pus10 THUMP" evidence="6">
    <location>
        <begin position="109"/>
        <end position="183"/>
    </location>
</feature>
<keyword evidence="3" id="KW-0819">tRNA processing</keyword>
<feature type="domain" description="Pus10-like C-terminal" evidence="5">
    <location>
        <begin position="197"/>
        <end position="420"/>
    </location>
</feature>
<dbReference type="InterPro" id="IPR048741">
    <property type="entry name" value="Pus10-like_C"/>
</dbReference>
<dbReference type="GO" id="GO:0160148">
    <property type="term" value="F:tRNA pseudouridine(55) synthase activity"/>
    <property type="evidence" value="ECO:0007669"/>
    <property type="project" value="UniProtKB-EC"/>
</dbReference>
<dbReference type="Gene3D" id="3.30.70.2510">
    <property type="match status" value="1"/>
</dbReference>
<dbReference type="AlphaFoldDB" id="A0A843A9I2"/>
<dbReference type="GO" id="GO:0031119">
    <property type="term" value="P:tRNA pseudouridine synthesis"/>
    <property type="evidence" value="ECO:0007669"/>
    <property type="project" value="TreeGrafter"/>
</dbReference>
<accession>A0A843A9I2</accession>
<dbReference type="PANTHER" id="PTHR21568:SF0">
    <property type="entry name" value="TRNA PSEUDOURIDINE SYNTHASE PUS10"/>
    <property type="match status" value="1"/>
</dbReference>
<dbReference type="Pfam" id="PF22023">
    <property type="entry name" value="Pus10_THUMP_arc"/>
    <property type="match status" value="1"/>
</dbReference>
<protein>
    <recommendedName>
        <fullName evidence="2">tRNA pseudouridine(55) synthase</fullName>
        <ecNumber evidence="2">5.4.99.25</ecNumber>
    </recommendedName>
</protein>
<dbReference type="Proteomes" id="UP000652307">
    <property type="component" value="Unassembled WGS sequence"/>
</dbReference>
<dbReference type="Pfam" id="PF21238">
    <property type="entry name" value="Pus10_C"/>
    <property type="match status" value="1"/>
</dbReference>
<evidence type="ECO:0000313" key="7">
    <source>
        <dbReference type="EMBL" id="MBE9390482.1"/>
    </source>
</evidence>
<dbReference type="InterPro" id="IPR055174">
    <property type="entry name" value="Pus10_THUMP_arc"/>
</dbReference>
<evidence type="ECO:0000256" key="4">
    <source>
        <dbReference type="ARBA" id="ARBA00023235"/>
    </source>
</evidence>
<dbReference type="NCBIfam" id="TIGR01213">
    <property type="entry name" value="pseudo_Pus10arc"/>
    <property type="match status" value="1"/>
</dbReference>
<dbReference type="InterPro" id="IPR020103">
    <property type="entry name" value="PsdUridine_synth_cat_dom_sf"/>
</dbReference>
<evidence type="ECO:0000259" key="6">
    <source>
        <dbReference type="Pfam" id="PF22023"/>
    </source>
</evidence>
<dbReference type="RefSeq" id="WP_193803213.1">
    <property type="nucleotide sequence ID" value="NZ_JADEZV010000001.1"/>
</dbReference>
<comment type="similarity">
    <text evidence="1">Belongs to the pseudouridine synthase Pus10 family.</text>
</comment>
<organism evidence="7 8">
    <name type="scientific">Fervidicoccus fontis</name>
    <dbReference type="NCBI Taxonomy" id="683846"/>
    <lineage>
        <taxon>Archaea</taxon>
        <taxon>Thermoproteota</taxon>
        <taxon>Thermoprotei</taxon>
        <taxon>Fervidicoccales</taxon>
        <taxon>Fervidicoccaceae</taxon>
        <taxon>Fervidicoccus</taxon>
    </lineage>
</organism>
<dbReference type="Gene3D" id="3.30.70.3190">
    <property type="match status" value="1"/>
</dbReference>
<evidence type="ECO:0000256" key="3">
    <source>
        <dbReference type="ARBA" id="ARBA00022694"/>
    </source>
</evidence>
<sequence>MENEVLSKAISIMEKYPLCDSCLGRMFSSFLKGFTNEERGKAIKIAIAMELIKKLKSGEEEAGKKLEAISQSLGPEFDKTLEEVNIKRRTGECYLCGGKLKKWVSLYKEAVPILKKKSVESFVVGITGSKEIETKEDELLREFSIDTAESIKSELRREVGKLITSSTGIDAGFTDPGAVIYIDLKSENLRVKVMPLFIKGRYIKAGRNISQVEWFDDDKKQQLSVKGMLSVLSEFYGGEVLLHASGREDVDVRMLGWGRPMVVEIKDPRTRRVPLSYISWLVNKNPYGIFILEEKGKRKDVREIKELDSKKRKIYRIVVAGDVPLNEKDADTIVRELKGKVIEQRTPTRVLVRRKDVVRRKKVYDISLHAFSGVLIGLIETDGGLYIKELISGDNGRTKPNFSEILGKSVQCIELDVVKVVW</sequence>
<dbReference type="PANTHER" id="PTHR21568">
    <property type="entry name" value="TRNA PSEUDOURIDINE SYNTHASE PUS10"/>
    <property type="match status" value="1"/>
</dbReference>
<dbReference type="InterPro" id="IPR039894">
    <property type="entry name" value="Pus10-like"/>
</dbReference>
<reference evidence="7" key="1">
    <citation type="submission" date="2020-10" db="EMBL/GenBank/DDBJ databases">
        <title>Fervidococcus fontis strain 3639Fd - the first crenarchaeon capable of growth on lipids.</title>
        <authorList>
            <person name="Kochetkova T.V."/>
            <person name="Elcheninov A.G."/>
            <person name="Toschakov S.V."/>
            <person name="Kublanov I.V."/>
        </authorList>
    </citation>
    <scope>NUCLEOTIDE SEQUENCE</scope>
    <source>
        <strain evidence="7">3639Fd</strain>
    </source>
</reference>
<dbReference type="SUPFAM" id="SSF55120">
    <property type="entry name" value="Pseudouridine synthase"/>
    <property type="match status" value="1"/>
</dbReference>
<comment type="caution">
    <text evidence="7">The sequence shown here is derived from an EMBL/GenBank/DDBJ whole genome shotgun (WGS) entry which is preliminary data.</text>
</comment>
<dbReference type="EMBL" id="JADEZV010000001">
    <property type="protein sequence ID" value="MBE9390482.1"/>
    <property type="molecule type" value="Genomic_DNA"/>
</dbReference>
<evidence type="ECO:0000259" key="5">
    <source>
        <dbReference type="Pfam" id="PF21238"/>
    </source>
</evidence>
<name>A0A843A9I2_9CREN</name>
<dbReference type="EC" id="5.4.99.25" evidence="2"/>
<evidence type="ECO:0000256" key="1">
    <source>
        <dbReference type="ARBA" id="ARBA00009652"/>
    </source>
</evidence>
<gene>
    <name evidence="7" type="ORF">IOK49_00035</name>
</gene>
<evidence type="ECO:0000313" key="8">
    <source>
        <dbReference type="Proteomes" id="UP000652307"/>
    </source>
</evidence>
<keyword evidence="4 7" id="KW-0413">Isomerase</keyword>
<evidence type="ECO:0000256" key="2">
    <source>
        <dbReference type="ARBA" id="ARBA00012787"/>
    </source>
</evidence>